<evidence type="ECO:0000313" key="3">
    <source>
        <dbReference type="EMBL" id="ADL53036.1"/>
    </source>
</evidence>
<name>D9SV62_CLOC7</name>
<keyword evidence="4" id="KW-1185">Reference proteome</keyword>
<dbReference type="SUPFAM" id="SSF53474">
    <property type="entry name" value="alpha/beta-Hydrolases"/>
    <property type="match status" value="1"/>
</dbReference>
<feature type="transmembrane region" description="Helical" evidence="1">
    <location>
        <begin position="12"/>
        <end position="34"/>
    </location>
</feature>
<proteinExistence type="predicted"/>
<keyword evidence="1" id="KW-0812">Transmembrane</keyword>
<reference evidence="3 4" key="1">
    <citation type="submission" date="2010-08" db="EMBL/GenBank/DDBJ databases">
        <title>Complete sequence of Clostridium cellulovorans 743B.</title>
        <authorList>
            <consortium name="US DOE Joint Genome Institute"/>
            <person name="Lucas S."/>
            <person name="Copeland A."/>
            <person name="Lapidus A."/>
            <person name="Cheng J.-F."/>
            <person name="Bruce D."/>
            <person name="Goodwin L."/>
            <person name="Pitluck S."/>
            <person name="Chertkov O."/>
            <person name="Detter J.C."/>
            <person name="Han C."/>
            <person name="Tapia R."/>
            <person name="Land M."/>
            <person name="Hauser L."/>
            <person name="Chang Y.-J."/>
            <person name="Jeffries C."/>
            <person name="Kyrpides N."/>
            <person name="Ivanova N."/>
            <person name="Mikhailova N."/>
            <person name="Hemme C.L."/>
            <person name="Woyke T."/>
        </authorList>
    </citation>
    <scope>NUCLEOTIDE SEQUENCE [LARGE SCALE GENOMIC DNA]</scope>
    <source>
        <strain evidence="4">ATCC 35296 / DSM 3052 / OCM 3 / 743B</strain>
    </source>
</reference>
<dbReference type="InterPro" id="IPR029059">
    <property type="entry name" value="AB_hydrolase_5"/>
</dbReference>
<dbReference type="Pfam" id="PF12695">
    <property type="entry name" value="Abhydrolase_5"/>
    <property type="match status" value="1"/>
</dbReference>
<dbReference type="GO" id="GO:0016787">
    <property type="term" value="F:hydrolase activity"/>
    <property type="evidence" value="ECO:0007669"/>
    <property type="project" value="InterPro"/>
</dbReference>
<dbReference type="AlphaFoldDB" id="D9SV62"/>
<dbReference type="Gene3D" id="3.40.50.1820">
    <property type="entry name" value="alpha/beta hydrolase"/>
    <property type="match status" value="1"/>
</dbReference>
<dbReference type="Proteomes" id="UP000002730">
    <property type="component" value="Chromosome"/>
</dbReference>
<dbReference type="HOGENOM" id="CLU_077889_0_0_9"/>
<dbReference type="KEGG" id="ccb:Clocel_3356"/>
<evidence type="ECO:0000313" key="4">
    <source>
        <dbReference type="Proteomes" id="UP000002730"/>
    </source>
</evidence>
<evidence type="ECO:0000259" key="2">
    <source>
        <dbReference type="Pfam" id="PF12695"/>
    </source>
</evidence>
<feature type="domain" description="Alpha/beta hydrolase fold-5" evidence="2">
    <location>
        <begin position="71"/>
        <end position="233"/>
    </location>
</feature>
<keyword evidence="1" id="KW-0472">Membrane</keyword>
<dbReference type="RefSeq" id="WP_010073434.1">
    <property type="nucleotide sequence ID" value="NC_014393.1"/>
</dbReference>
<protein>
    <recommendedName>
        <fullName evidence="2">Alpha/beta hydrolase fold-5 domain-containing protein</fullName>
    </recommendedName>
</protein>
<gene>
    <name evidence="3" type="ordered locus">Clocel_3356</name>
</gene>
<dbReference type="STRING" id="573061.Clocel_3356"/>
<dbReference type="EMBL" id="CP002160">
    <property type="protein sequence ID" value="ADL53036.1"/>
    <property type="molecule type" value="Genomic_DNA"/>
</dbReference>
<sequence>MKQKKSLKFKICATVSIILLILLSVFFIYVGTYYKSGSLALDSLKSDSKVKVEQDGDIVFKPVANAKDIGFIFYPGGKVEASAYAPMAKEVASNGYTVVIAKMRFNLAVFSSNKASEVIDKNKEINTWAIGGHSLGGVIAADYADKHDNIKGLVLLASYAQDKRDFSSRDIKVLSLWGENDKVADISKITKAKEVMPKDAVFTGIAGGNHGGFGDYGYQKGDGEASITNEDQMSYTSKSIVKLLDNISHK</sequence>
<dbReference type="eggNOG" id="COG1073">
    <property type="taxonomic scope" value="Bacteria"/>
</dbReference>
<evidence type="ECO:0000256" key="1">
    <source>
        <dbReference type="SAM" id="Phobius"/>
    </source>
</evidence>
<accession>D9SV62</accession>
<keyword evidence="1" id="KW-1133">Transmembrane helix</keyword>
<organism evidence="3 4">
    <name type="scientific">Clostridium cellulovorans (strain ATCC 35296 / DSM 3052 / OCM 3 / 743B)</name>
    <dbReference type="NCBI Taxonomy" id="573061"/>
    <lineage>
        <taxon>Bacteria</taxon>
        <taxon>Bacillati</taxon>
        <taxon>Bacillota</taxon>
        <taxon>Clostridia</taxon>
        <taxon>Eubacteriales</taxon>
        <taxon>Clostridiaceae</taxon>
        <taxon>Clostridium</taxon>
    </lineage>
</organism>
<dbReference type="InterPro" id="IPR029058">
    <property type="entry name" value="AB_hydrolase_fold"/>
</dbReference>
<dbReference type="OrthoDB" id="9780932at2"/>